<organism evidence="2 3">
    <name type="scientific">Colletotrichum chrysophilum</name>
    <dbReference type="NCBI Taxonomy" id="1836956"/>
    <lineage>
        <taxon>Eukaryota</taxon>
        <taxon>Fungi</taxon>
        <taxon>Dikarya</taxon>
        <taxon>Ascomycota</taxon>
        <taxon>Pezizomycotina</taxon>
        <taxon>Sordariomycetes</taxon>
        <taxon>Hypocreomycetidae</taxon>
        <taxon>Glomerellales</taxon>
        <taxon>Glomerellaceae</taxon>
        <taxon>Colletotrichum</taxon>
        <taxon>Colletotrichum gloeosporioides species complex</taxon>
    </lineage>
</organism>
<evidence type="ECO:0000313" key="2">
    <source>
        <dbReference type="EMBL" id="KAK1854698.1"/>
    </source>
</evidence>
<protein>
    <submittedName>
        <fullName evidence="2">Uncharacterized protein</fullName>
    </submittedName>
</protein>
<gene>
    <name evidence="2" type="ORF">CCHR01_02624</name>
</gene>
<evidence type="ECO:0000256" key="1">
    <source>
        <dbReference type="SAM" id="MobiDB-lite"/>
    </source>
</evidence>
<dbReference type="EMBL" id="JAQOWY010000032">
    <property type="protein sequence ID" value="KAK1854698.1"/>
    <property type="molecule type" value="Genomic_DNA"/>
</dbReference>
<proteinExistence type="predicted"/>
<name>A0AAD9AVA0_9PEZI</name>
<dbReference type="Proteomes" id="UP001243330">
    <property type="component" value="Unassembled WGS sequence"/>
</dbReference>
<reference evidence="2" key="1">
    <citation type="submission" date="2023-01" db="EMBL/GenBank/DDBJ databases">
        <title>Colletotrichum chrysophilum M932 genome sequence.</title>
        <authorList>
            <person name="Baroncelli R."/>
        </authorList>
    </citation>
    <scope>NUCLEOTIDE SEQUENCE</scope>
    <source>
        <strain evidence="2">M932</strain>
    </source>
</reference>
<comment type="caution">
    <text evidence="2">The sequence shown here is derived from an EMBL/GenBank/DDBJ whole genome shotgun (WGS) entry which is preliminary data.</text>
</comment>
<dbReference type="AlphaFoldDB" id="A0AAD9AVA0"/>
<accession>A0AAD9AVA0</accession>
<sequence>MVFGATQSEGVRGRSHLKRGASAVKPSTVVRHELAPRGGPDQFCVHSGCACPGREHASMPLNAFAMAGGWMINTTSPVRYGRVKSCPPSVVATSPSTTTLPGSLSGRSKLAMRCRQRSAPVRNRVPVGIGAISLYLGSIFPSDLPYRPVNAHHKVRRGTRKSLIRALLYFALLSSHVPGTPAATLAASSYLCHAACGSCSRDTLVLFIFAARRVGFVRVFVSKDDLLILKMGGLGGNEGARYLRFPPFSRLSPEFDAASRNGTF</sequence>
<evidence type="ECO:0000313" key="3">
    <source>
        <dbReference type="Proteomes" id="UP001243330"/>
    </source>
</evidence>
<keyword evidence="3" id="KW-1185">Reference proteome</keyword>
<feature type="region of interest" description="Disordered" evidence="1">
    <location>
        <begin position="1"/>
        <end position="25"/>
    </location>
</feature>